<dbReference type="Proteomes" id="UP000050640">
    <property type="component" value="Unplaced"/>
</dbReference>
<reference evidence="4" key="1">
    <citation type="submission" date="2017-02" db="UniProtKB">
        <authorList>
            <consortium name="WormBaseParasite"/>
        </authorList>
    </citation>
    <scope>IDENTIFICATION</scope>
</reference>
<dbReference type="WBParaSite" id="EEL_0000952201-mRNA-1">
    <property type="protein sequence ID" value="EEL_0000952201-mRNA-1"/>
    <property type="gene ID" value="EEL_0000952201"/>
</dbReference>
<keyword evidence="1" id="KW-0862">Zinc</keyword>
<evidence type="ECO:0000313" key="3">
    <source>
        <dbReference type="Proteomes" id="UP000050640"/>
    </source>
</evidence>
<evidence type="ECO:0000256" key="1">
    <source>
        <dbReference type="PROSITE-ProRule" id="PRU00723"/>
    </source>
</evidence>
<keyword evidence="3" id="KW-1185">Reference proteome</keyword>
<evidence type="ECO:0000313" key="4">
    <source>
        <dbReference type="WBParaSite" id="EEL_0000952201-mRNA-1"/>
    </source>
</evidence>
<feature type="domain" description="C3H1-type" evidence="2">
    <location>
        <begin position="89"/>
        <end position="109"/>
    </location>
</feature>
<dbReference type="GO" id="GO:0008270">
    <property type="term" value="F:zinc ion binding"/>
    <property type="evidence" value="ECO:0007669"/>
    <property type="project" value="UniProtKB-KW"/>
</dbReference>
<keyword evidence="1" id="KW-0479">Metal-binding</keyword>
<dbReference type="PROSITE" id="PS50103">
    <property type="entry name" value="ZF_C3H1"/>
    <property type="match status" value="1"/>
</dbReference>
<dbReference type="STRING" id="1147741.A0A0R3S416"/>
<dbReference type="InterPro" id="IPR000571">
    <property type="entry name" value="Znf_CCCH"/>
</dbReference>
<dbReference type="AlphaFoldDB" id="A0A0R3S416"/>
<keyword evidence="1" id="KW-0863">Zinc-finger</keyword>
<feature type="zinc finger region" description="C3H1-type" evidence="1">
    <location>
        <begin position="89"/>
        <end position="109"/>
    </location>
</feature>
<accession>A0A0R3S416</accession>
<proteinExistence type="predicted"/>
<sequence>MVKADFTLNVMSNYLGNNRNAKLDFYSKNIIMPPIAAARSSQNIRRTCKLMNDISTSPTAATTKTPPAACASGKNVQAVTPSHPKNSKLYKTELCRTWMDCGRCNYGDKYNYEDWREG</sequence>
<name>A0A0R3S416_9BILA</name>
<evidence type="ECO:0000259" key="2">
    <source>
        <dbReference type="PROSITE" id="PS50103"/>
    </source>
</evidence>
<organism evidence="3 4">
    <name type="scientific">Elaeophora elaphi</name>
    <dbReference type="NCBI Taxonomy" id="1147741"/>
    <lineage>
        <taxon>Eukaryota</taxon>
        <taxon>Metazoa</taxon>
        <taxon>Ecdysozoa</taxon>
        <taxon>Nematoda</taxon>
        <taxon>Chromadorea</taxon>
        <taxon>Rhabditida</taxon>
        <taxon>Spirurina</taxon>
        <taxon>Spiruromorpha</taxon>
        <taxon>Filarioidea</taxon>
        <taxon>Onchocercidae</taxon>
        <taxon>Elaeophora</taxon>
    </lineage>
</organism>
<protein>
    <submittedName>
        <fullName evidence="4">C3H1-type domain-containing protein</fullName>
    </submittedName>
</protein>
<dbReference type="Gene3D" id="4.10.1000.10">
    <property type="entry name" value="Zinc finger, CCCH-type"/>
    <property type="match status" value="1"/>
</dbReference>